<reference evidence="6 7" key="1">
    <citation type="journal article" date="2020" name="ISME J.">
        <title>Uncovering the hidden diversity of litter-decomposition mechanisms in mushroom-forming fungi.</title>
        <authorList>
            <person name="Floudas D."/>
            <person name="Bentzer J."/>
            <person name="Ahren D."/>
            <person name="Johansson T."/>
            <person name="Persson P."/>
            <person name="Tunlid A."/>
        </authorList>
    </citation>
    <scope>NUCLEOTIDE SEQUENCE [LARGE SCALE GENOMIC DNA]</scope>
    <source>
        <strain evidence="6 7">CBS 406.79</strain>
    </source>
</reference>
<dbReference type="SMART" id="SM00027">
    <property type="entry name" value="EH"/>
    <property type="match status" value="3"/>
</dbReference>
<dbReference type="InterPro" id="IPR000261">
    <property type="entry name" value="EH_dom"/>
</dbReference>
<feature type="domain" description="EH" evidence="4">
    <location>
        <begin position="11"/>
        <end position="96"/>
    </location>
</feature>
<dbReference type="SUPFAM" id="SSF47473">
    <property type="entry name" value="EF-hand"/>
    <property type="match status" value="3"/>
</dbReference>
<feature type="region of interest" description="Disordered" evidence="2">
    <location>
        <begin position="506"/>
        <end position="534"/>
    </location>
</feature>
<dbReference type="CDD" id="cd00052">
    <property type="entry name" value="EH"/>
    <property type="match status" value="2"/>
</dbReference>
<feature type="region of interest" description="Disordered" evidence="2">
    <location>
        <begin position="218"/>
        <end position="312"/>
    </location>
</feature>
<feature type="domain" description="EH" evidence="4">
    <location>
        <begin position="311"/>
        <end position="400"/>
    </location>
</feature>
<keyword evidence="7" id="KW-1185">Reference proteome</keyword>
<dbReference type="InterPro" id="IPR002048">
    <property type="entry name" value="EF_hand_dom"/>
</dbReference>
<feature type="domain" description="UBA" evidence="3">
    <location>
        <begin position="1270"/>
        <end position="1312"/>
    </location>
</feature>
<feature type="region of interest" description="Disordered" evidence="2">
    <location>
        <begin position="426"/>
        <end position="469"/>
    </location>
</feature>
<dbReference type="Proteomes" id="UP000518752">
    <property type="component" value="Unassembled WGS sequence"/>
</dbReference>
<feature type="compositionally biased region" description="Polar residues" evidence="2">
    <location>
        <begin position="891"/>
        <end position="914"/>
    </location>
</feature>
<feature type="compositionally biased region" description="Pro residues" evidence="2">
    <location>
        <begin position="1121"/>
        <end position="1131"/>
    </location>
</feature>
<feature type="compositionally biased region" description="Low complexity" evidence="2">
    <location>
        <begin position="850"/>
        <end position="865"/>
    </location>
</feature>
<comment type="caution">
    <text evidence="6">The sequence shown here is derived from an EMBL/GenBank/DDBJ whole genome shotgun (WGS) entry which is preliminary data.</text>
</comment>
<feature type="compositionally biased region" description="Polar residues" evidence="2">
    <location>
        <begin position="1155"/>
        <end position="1174"/>
    </location>
</feature>
<protein>
    <submittedName>
        <fullName evidence="6">Uncharacterized protein</fullName>
    </submittedName>
</protein>
<feature type="domain" description="EF-hand" evidence="5">
    <location>
        <begin position="344"/>
        <end position="379"/>
    </location>
</feature>
<dbReference type="PANTHER" id="PTHR11216:SF170">
    <property type="entry name" value="DYNAMIN ASSOCIATED PROTEIN 160, ISOFORM D"/>
    <property type="match status" value="1"/>
</dbReference>
<dbReference type="PROSITE" id="PS50030">
    <property type="entry name" value="UBA"/>
    <property type="match status" value="1"/>
</dbReference>
<dbReference type="GO" id="GO:0005509">
    <property type="term" value="F:calcium ion binding"/>
    <property type="evidence" value="ECO:0007669"/>
    <property type="project" value="InterPro"/>
</dbReference>
<dbReference type="OrthoDB" id="524326at2759"/>
<feature type="compositionally biased region" description="Polar residues" evidence="2">
    <location>
        <begin position="515"/>
        <end position="532"/>
    </location>
</feature>
<feature type="coiled-coil region" evidence="1">
    <location>
        <begin position="621"/>
        <end position="683"/>
    </location>
</feature>
<name>A0A8H5MEW9_9AGAR</name>
<dbReference type="PROSITE" id="PS50031">
    <property type="entry name" value="EH"/>
    <property type="match status" value="3"/>
</dbReference>
<dbReference type="CDD" id="cd14270">
    <property type="entry name" value="UBA"/>
    <property type="match status" value="1"/>
</dbReference>
<feature type="compositionally biased region" description="Polar residues" evidence="2">
    <location>
        <begin position="957"/>
        <end position="966"/>
    </location>
</feature>
<organism evidence="6 7">
    <name type="scientific">Collybiopsis confluens</name>
    <dbReference type="NCBI Taxonomy" id="2823264"/>
    <lineage>
        <taxon>Eukaryota</taxon>
        <taxon>Fungi</taxon>
        <taxon>Dikarya</taxon>
        <taxon>Basidiomycota</taxon>
        <taxon>Agaricomycotina</taxon>
        <taxon>Agaricomycetes</taxon>
        <taxon>Agaricomycetidae</taxon>
        <taxon>Agaricales</taxon>
        <taxon>Marasmiineae</taxon>
        <taxon>Omphalotaceae</taxon>
        <taxon>Collybiopsis</taxon>
    </lineage>
</organism>
<feature type="compositionally biased region" description="Polar residues" evidence="2">
    <location>
        <begin position="775"/>
        <end position="799"/>
    </location>
</feature>
<dbReference type="SMART" id="SM00165">
    <property type="entry name" value="UBA"/>
    <property type="match status" value="1"/>
</dbReference>
<dbReference type="SUPFAM" id="SSF46934">
    <property type="entry name" value="UBA-like"/>
    <property type="match status" value="1"/>
</dbReference>
<dbReference type="InterPro" id="IPR009060">
    <property type="entry name" value="UBA-like_sf"/>
</dbReference>
<dbReference type="Gene3D" id="1.10.8.10">
    <property type="entry name" value="DNA helicase RuvA subunit, C-terminal domain"/>
    <property type="match status" value="1"/>
</dbReference>
<feature type="compositionally biased region" description="Basic residues" evidence="2">
    <location>
        <begin position="1226"/>
        <end position="1243"/>
    </location>
</feature>
<evidence type="ECO:0000256" key="2">
    <source>
        <dbReference type="SAM" id="MobiDB-lite"/>
    </source>
</evidence>
<evidence type="ECO:0000259" key="3">
    <source>
        <dbReference type="PROSITE" id="PS50030"/>
    </source>
</evidence>
<dbReference type="GO" id="GO:0005737">
    <property type="term" value="C:cytoplasm"/>
    <property type="evidence" value="ECO:0007669"/>
    <property type="project" value="TreeGrafter"/>
</dbReference>
<accession>A0A8H5MEW9</accession>
<dbReference type="Gene3D" id="1.10.238.10">
    <property type="entry name" value="EF-hand"/>
    <property type="match status" value="3"/>
</dbReference>
<feature type="compositionally biased region" description="Low complexity" evidence="2">
    <location>
        <begin position="456"/>
        <end position="469"/>
    </location>
</feature>
<feature type="compositionally biased region" description="Acidic residues" evidence="2">
    <location>
        <begin position="929"/>
        <end position="942"/>
    </location>
</feature>
<feature type="compositionally biased region" description="Polar residues" evidence="2">
    <location>
        <begin position="1067"/>
        <end position="1083"/>
    </location>
</feature>
<dbReference type="Pfam" id="PF12763">
    <property type="entry name" value="EH"/>
    <property type="match status" value="3"/>
</dbReference>
<feature type="domain" description="EH" evidence="4">
    <location>
        <begin position="133"/>
        <end position="223"/>
    </location>
</feature>
<feature type="region of interest" description="Disordered" evidence="2">
    <location>
        <begin position="702"/>
        <end position="973"/>
    </location>
</feature>
<proteinExistence type="predicted"/>
<dbReference type="GO" id="GO:0005886">
    <property type="term" value="C:plasma membrane"/>
    <property type="evidence" value="ECO:0007669"/>
    <property type="project" value="TreeGrafter"/>
</dbReference>
<feature type="compositionally biased region" description="Low complexity" evidence="2">
    <location>
        <begin position="1179"/>
        <end position="1188"/>
    </location>
</feature>
<feature type="compositionally biased region" description="Basic and acidic residues" evidence="2">
    <location>
        <begin position="1216"/>
        <end position="1225"/>
    </location>
</feature>
<dbReference type="InterPro" id="IPR011992">
    <property type="entry name" value="EF-hand-dom_pair"/>
</dbReference>
<feature type="compositionally biased region" description="Polar residues" evidence="2">
    <location>
        <begin position="227"/>
        <end position="250"/>
    </location>
</feature>
<keyword evidence="1" id="KW-0175">Coiled coil</keyword>
<dbReference type="GO" id="GO:0006897">
    <property type="term" value="P:endocytosis"/>
    <property type="evidence" value="ECO:0007669"/>
    <property type="project" value="TreeGrafter"/>
</dbReference>
<sequence>MSSNFAPTQAELSLVNTIFGQHDTQKLGILTGDVAVRVFGGAKLQPTTLGEIWSMADEENNGWLSKKGVSIALRLIGWAQKGEKINAELISKPGPLAVIDGISSVSTHTTGMSTPRSPPPVPNSNLPPLDPQDRAKFLNMFMNSGIKDGLLSSEQARDIFIKSRLSNEKLLQIWNLADTQDRGALDSTDFAIGMYFIQGIMSNQIPVLPTSLPPGLYQQASGGPASSIRSHATGNSGSFSPSATQTTFPQSPGYIQPQYTGQVLQPQGTGTLAHRVPSGAPTLPARKVPNAPSLGSSAFNTAPHWDVTGNEKAQSDGYFETLDTTKQGFIEGDIAVPFMLESKLPGEILAQVWDLADLNNDGRLTRDGFAVAMHLIQKKLAGGEIPTSLPPSLVPPSMRQVNAAVNPSPFSPLRQQISQATAPEPQKDLFSFDDSPPPSAAPSAGPFNIPMQTTGSQPQQSSAFASPSNFASPSAFASPISQDPFASSVSKDFLSDDDEHTNIAKSHPLEDQSAEIGNTQNQLHSTNKSLSTTKDERITVEQTLADQASQLSALQTQLSSSKAAYETEVKLLEALKERHATQTAEIGKSRTELITAESDLSALRVEKTEIEGTFLRDKEEVRELNRKAFEAGQQIEALKAEIEKAKKEAKQQKGLLAIAKKQLSSKEAERAKVEKELAEAQAAAVAATQGKEEVEVELERVSKSIPAAAQGTLSQPTLPERDTSEDSLAFAASHALPLTPEMSSPLGKSNNPFERLARSDSSAGPRAQSPFLPFSNVTVPSPSIPNSNAESNTESTINSDPFGFSQAFGTSADGANAPFVPDDADGLEFGARSSTPKLVPASPETLEHSPATPTTAHTEEFTTPPSTADAASPNRKSTEEMFHSGFPDLGDSTSVPISGVSESSRLSGEITTLENTHETDIGGPLKEIEPEESDSSDEEDEVPLATLKAKSPDSVEPTPTSATNGKASFDQVFGVSPANPQAALTEAKDAFGVSGTTDSASPFGLEATISLVSSPAEAGLNAFDEAMNKIPSNGSADTSVIAASTATPQFPAFDDNFDFGSVKTTDTTSAFPSAPNGSASAATDGSDGFESLFVTPPSQRKASAAARPVSSFLPNVGATPPTGPTIPPPAATGPSFDEVFAGFDAPGPAMELDTPTIQPASAAPQPNSTKTLSGYSLLPSQSSVVRSISPPPRQKSPPVRTGSPKPTGRPSTASSREGHEKEKNPPTRHSKLSIRLPFGKKKKQEAVPPPPPSQFLTPPVEEPERTNSPAVDDDVEAVKQLTAMGFSRTQAVAALEKYAYDVPRALNSLLGQP</sequence>
<evidence type="ECO:0000313" key="7">
    <source>
        <dbReference type="Proteomes" id="UP000518752"/>
    </source>
</evidence>
<dbReference type="PROSITE" id="PS50222">
    <property type="entry name" value="EF_HAND_2"/>
    <property type="match status" value="1"/>
</dbReference>
<dbReference type="EMBL" id="JAACJN010000008">
    <property type="protein sequence ID" value="KAF5391940.1"/>
    <property type="molecule type" value="Genomic_DNA"/>
</dbReference>
<evidence type="ECO:0000256" key="1">
    <source>
        <dbReference type="SAM" id="Coils"/>
    </source>
</evidence>
<dbReference type="GO" id="GO:0016197">
    <property type="term" value="P:endosomal transport"/>
    <property type="evidence" value="ECO:0007669"/>
    <property type="project" value="TreeGrafter"/>
</dbReference>
<feature type="region of interest" description="Disordered" evidence="2">
    <location>
        <begin position="1067"/>
        <end position="1272"/>
    </location>
</feature>
<gene>
    <name evidence="6" type="ORF">D9757_001685</name>
</gene>
<evidence type="ECO:0000313" key="6">
    <source>
        <dbReference type="EMBL" id="KAF5391940.1"/>
    </source>
</evidence>
<feature type="compositionally biased region" description="Polar residues" evidence="2">
    <location>
        <begin position="257"/>
        <end position="270"/>
    </location>
</feature>
<evidence type="ECO:0000259" key="4">
    <source>
        <dbReference type="PROSITE" id="PS50031"/>
    </source>
</evidence>
<dbReference type="InterPro" id="IPR015940">
    <property type="entry name" value="UBA"/>
</dbReference>
<dbReference type="PANTHER" id="PTHR11216">
    <property type="entry name" value="EH DOMAIN"/>
    <property type="match status" value="1"/>
</dbReference>
<evidence type="ECO:0000259" key="5">
    <source>
        <dbReference type="PROSITE" id="PS50222"/>
    </source>
</evidence>